<evidence type="ECO:0000313" key="1">
    <source>
        <dbReference type="EMBL" id="GBO88713.1"/>
    </source>
</evidence>
<dbReference type="AlphaFoldDB" id="A0A5M3Q0K5"/>
<sequence length="165" mass="18978">MNIEAVKETVPTHFPDKTSSPFTIGDIMTIDVDGHLDFHCTLYWNGREVAKIDSSPGPFEPLNWEWLDKSAKDDFASFLRLVKFPTADLFVGSMIACFCNIEWLAKECETDTLFRFATDPPHVFQRVKQPFSPELKARLIKRYGKNIYFFNEALDRYSGIGNILD</sequence>
<dbReference type="RefSeq" id="WP_153637286.1">
    <property type="nucleotide sequence ID" value="NZ_BGZI01000015.1"/>
</dbReference>
<name>A0A5M3Q0K5_9GAMM</name>
<comment type="caution">
    <text evidence="1">The sequence shown here is derived from an EMBL/GenBank/DDBJ whole genome shotgun (WGS) entry which is preliminary data.</text>
</comment>
<dbReference type="Proteomes" id="UP000387223">
    <property type="component" value="Unassembled WGS sequence"/>
</dbReference>
<organism evidence="1 2">
    <name type="scientific">Marinobacter salsuginis</name>
    <dbReference type="NCBI Taxonomy" id="418719"/>
    <lineage>
        <taxon>Bacteria</taxon>
        <taxon>Pseudomonadati</taxon>
        <taxon>Pseudomonadota</taxon>
        <taxon>Gammaproteobacteria</taxon>
        <taxon>Pseudomonadales</taxon>
        <taxon>Marinobacteraceae</taxon>
        <taxon>Marinobacter</taxon>
    </lineage>
</organism>
<protein>
    <submittedName>
        <fullName evidence="1">Uncharacterized protein</fullName>
    </submittedName>
</protein>
<proteinExistence type="predicted"/>
<evidence type="ECO:0000313" key="2">
    <source>
        <dbReference type="Proteomes" id="UP000387223"/>
    </source>
</evidence>
<reference evidence="1 2" key="1">
    <citation type="journal article" date="2019" name="J. Gen. Appl. Microbiol.">
        <title>Aerobic degradation of cis-dichloroethene by the marine bacterium Marinobacter salsuginis strain 5N-3.</title>
        <authorList>
            <person name="Inoue Y."/>
            <person name="Fukunaga Y."/>
            <person name="Katsumata H."/>
            <person name="Ohji S."/>
            <person name="Hosoyama A."/>
            <person name="Mori K."/>
            <person name="Ando K."/>
        </authorList>
    </citation>
    <scope>NUCLEOTIDE SEQUENCE [LARGE SCALE GENOMIC DNA]</scope>
    <source>
        <strain evidence="1 2">NBRC 109114</strain>
    </source>
</reference>
<accession>A0A5M3Q0K5</accession>
<dbReference type="EMBL" id="BGZI01000015">
    <property type="protein sequence ID" value="GBO88713.1"/>
    <property type="molecule type" value="Genomic_DNA"/>
</dbReference>
<gene>
    <name evidence="1" type="ORF">MSSD14B_23810</name>
</gene>